<dbReference type="OrthoDB" id="1894389at2759"/>
<dbReference type="AlphaFoldDB" id="A0A835D1R0"/>
<keyword evidence="1" id="KW-1133">Transmembrane helix</keyword>
<dbReference type="OMA" id="MTRGNED"/>
<dbReference type="EMBL" id="JABCRI010000021">
    <property type="protein sequence ID" value="KAF8380155.1"/>
    <property type="molecule type" value="Genomic_DNA"/>
</dbReference>
<accession>A0A835D1R0</accession>
<proteinExistence type="predicted"/>
<dbReference type="PANTHER" id="PTHR31852">
    <property type="entry name" value="LATE EMBRYOGENESIS ABUNDANT (LEA) HYDROXYPROLINE-RICH GLYCOPROTEIN FAMILY"/>
    <property type="match status" value="1"/>
</dbReference>
<dbReference type="Proteomes" id="UP000655225">
    <property type="component" value="Unassembled WGS sequence"/>
</dbReference>
<keyword evidence="4" id="KW-1185">Reference proteome</keyword>
<organism evidence="3 4">
    <name type="scientific">Tetracentron sinense</name>
    <name type="common">Spur-leaf</name>
    <dbReference type="NCBI Taxonomy" id="13715"/>
    <lineage>
        <taxon>Eukaryota</taxon>
        <taxon>Viridiplantae</taxon>
        <taxon>Streptophyta</taxon>
        <taxon>Embryophyta</taxon>
        <taxon>Tracheophyta</taxon>
        <taxon>Spermatophyta</taxon>
        <taxon>Magnoliopsida</taxon>
        <taxon>Trochodendrales</taxon>
        <taxon>Trochodendraceae</taxon>
        <taxon>Tetracentron</taxon>
    </lineage>
</organism>
<evidence type="ECO:0000313" key="3">
    <source>
        <dbReference type="EMBL" id="KAF8380155.1"/>
    </source>
</evidence>
<reference evidence="3 4" key="1">
    <citation type="submission" date="2020-04" db="EMBL/GenBank/DDBJ databases">
        <title>Plant Genome Project.</title>
        <authorList>
            <person name="Zhang R.-G."/>
        </authorList>
    </citation>
    <scope>NUCLEOTIDE SEQUENCE [LARGE SCALE GENOMIC DNA]</scope>
    <source>
        <strain evidence="3">YNK0</strain>
        <tissue evidence="3">Leaf</tissue>
    </source>
</reference>
<dbReference type="Pfam" id="PF03168">
    <property type="entry name" value="LEA_2"/>
    <property type="match status" value="1"/>
</dbReference>
<name>A0A835D1R0_TETSI</name>
<dbReference type="InterPro" id="IPR055301">
    <property type="entry name" value="Lea14-like_2"/>
</dbReference>
<feature type="domain" description="Late embryogenesis abundant protein LEA-2 subgroup" evidence="2">
    <location>
        <begin position="74"/>
        <end position="165"/>
    </location>
</feature>
<dbReference type="InterPro" id="IPR004864">
    <property type="entry name" value="LEA_2"/>
</dbReference>
<gene>
    <name evidence="3" type="ORF">HHK36_027638</name>
</gene>
<comment type="caution">
    <text evidence="3">The sequence shown here is derived from an EMBL/GenBank/DDBJ whole genome shotgun (WGS) entry which is preliminary data.</text>
</comment>
<dbReference type="SUPFAM" id="SSF117070">
    <property type="entry name" value="LEA14-like"/>
    <property type="match status" value="1"/>
</dbReference>
<feature type="transmembrane region" description="Helical" evidence="1">
    <location>
        <begin position="20"/>
        <end position="42"/>
    </location>
</feature>
<sequence length="181" mass="20074">MTMGDEEAATLRRKRNIKCITYIVGGVVLQTIIIVVFALTVMRIKSPKVRLRSVTIESLDTNTSSFNMRLIAQVTVKNTNFGHFKFENSTASVTYEGTTVGQAFIDRGRTRARETKKMNITVDVSSDRLSGASGTLTLGSHAKLSGKIHLFKIIKKKKSAEMDCTMIVNLLNKAIQELNCK</sequence>
<dbReference type="Gene3D" id="2.60.40.1820">
    <property type="match status" value="1"/>
</dbReference>
<evidence type="ECO:0000256" key="1">
    <source>
        <dbReference type="SAM" id="Phobius"/>
    </source>
</evidence>
<evidence type="ECO:0000259" key="2">
    <source>
        <dbReference type="Pfam" id="PF03168"/>
    </source>
</evidence>
<keyword evidence="1" id="KW-0472">Membrane</keyword>
<keyword evidence="1" id="KW-0812">Transmembrane</keyword>
<protein>
    <recommendedName>
        <fullName evidence="2">Late embryogenesis abundant protein LEA-2 subgroup domain-containing protein</fullName>
    </recommendedName>
</protein>
<evidence type="ECO:0000313" key="4">
    <source>
        <dbReference type="Proteomes" id="UP000655225"/>
    </source>
</evidence>